<gene>
    <name evidence="9" type="ORF">HXX08_13445</name>
    <name evidence="10" type="ORF">OZ401_004656</name>
</gene>
<dbReference type="RefSeq" id="WP_341472029.1">
    <property type="nucleotide sequence ID" value="NZ_CP128401.1"/>
</dbReference>
<evidence type="ECO:0000313" key="10">
    <source>
        <dbReference type="EMBL" id="WJW70150.1"/>
    </source>
</evidence>
<dbReference type="InterPro" id="IPR035906">
    <property type="entry name" value="MetI-like_sf"/>
</dbReference>
<dbReference type="GO" id="GO:0005886">
    <property type="term" value="C:plasma membrane"/>
    <property type="evidence" value="ECO:0007669"/>
    <property type="project" value="UniProtKB-SubCell"/>
</dbReference>
<feature type="transmembrane region" description="Helical" evidence="7">
    <location>
        <begin position="209"/>
        <end position="237"/>
    </location>
</feature>
<evidence type="ECO:0000256" key="6">
    <source>
        <dbReference type="ARBA" id="ARBA00023136"/>
    </source>
</evidence>
<dbReference type="Proteomes" id="UP000521676">
    <property type="component" value="Unassembled WGS sequence"/>
</dbReference>
<geneLocation type="plasmid" evidence="10 12">
    <name>unnamed1</name>
</geneLocation>
<evidence type="ECO:0000256" key="1">
    <source>
        <dbReference type="ARBA" id="ARBA00004651"/>
    </source>
</evidence>
<keyword evidence="6 7" id="KW-0472">Membrane</keyword>
<evidence type="ECO:0000256" key="7">
    <source>
        <dbReference type="RuleBase" id="RU363032"/>
    </source>
</evidence>
<keyword evidence="12" id="KW-1185">Reference proteome</keyword>
<evidence type="ECO:0000256" key="2">
    <source>
        <dbReference type="ARBA" id="ARBA00022448"/>
    </source>
</evidence>
<evidence type="ECO:0000313" key="12">
    <source>
        <dbReference type="Proteomes" id="UP001431572"/>
    </source>
</evidence>
<feature type="domain" description="ABC transmembrane type-1" evidence="8">
    <location>
        <begin position="95"/>
        <end position="279"/>
    </location>
</feature>
<dbReference type="CDD" id="cd06261">
    <property type="entry name" value="TM_PBP2"/>
    <property type="match status" value="1"/>
</dbReference>
<dbReference type="Proteomes" id="UP001431572">
    <property type="component" value="Plasmid unnamed1"/>
</dbReference>
<feature type="transmembrane region" description="Helical" evidence="7">
    <location>
        <begin position="41"/>
        <end position="61"/>
    </location>
</feature>
<dbReference type="Gene3D" id="1.10.3720.10">
    <property type="entry name" value="MetI-like"/>
    <property type="match status" value="1"/>
</dbReference>
<evidence type="ECO:0000313" key="9">
    <source>
        <dbReference type="EMBL" id="NWJ46865.1"/>
    </source>
</evidence>
<dbReference type="EMBL" id="JACATZ010000001">
    <property type="protein sequence ID" value="NWJ46865.1"/>
    <property type="molecule type" value="Genomic_DNA"/>
</dbReference>
<dbReference type="GO" id="GO:0055085">
    <property type="term" value="P:transmembrane transport"/>
    <property type="evidence" value="ECO:0007669"/>
    <property type="project" value="InterPro"/>
</dbReference>
<feature type="transmembrane region" description="Helical" evidence="7">
    <location>
        <begin position="133"/>
        <end position="155"/>
    </location>
</feature>
<protein>
    <submittedName>
        <fullName evidence="9">ABC transporter permease</fullName>
    </submittedName>
</protein>
<dbReference type="PANTHER" id="PTHR30151:SF25">
    <property type="entry name" value="TAURINE TRANSPORT SYSTEM PERMEASE PROTEIN TAUC"/>
    <property type="match status" value="1"/>
</dbReference>
<evidence type="ECO:0000313" key="11">
    <source>
        <dbReference type="Proteomes" id="UP000521676"/>
    </source>
</evidence>
<evidence type="ECO:0000256" key="4">
    <source>
        <dbReference type="ARBA" id="ARBA00022692"/>
    </source>
</evidence>
<reference evidence="10" key="2">
    <citation type="journal article" date="2024" name="Nature">
        <title>Anoxygenic phototroph of the Chloroflexota uses a type I reaction centre.</title>
        <authorList>
            <person name="Tsuji J.M."/>
            <person name="Shaw N.A."/>
            <person name="Nagashima S."/>
            <person name="Venkiteswaran J.J."/>
            <person name="Schiff S.L."/>
            <person name="Watanabe T."/>
            <person name="Fukui M."/>
            <person name="Hanada S."/>
            <person name="Tank M."/>
            <person name="Neufeld J.D."/>
        </authorList>
    </citation>
    <scope>NUCLEOTIDE SEQUENCE</scope>
    <source>
        <strain evidence="10">L227-S17</strain>
        <plasmid evidence="10 12">unnamed1</plasmid>
    </source>
</reference>
<evidence type="ECO:0000256" key="5">
    <source>
        <dbReference type="ARBA" id="ARBA00022989"/>
    </source>
</evidence>
<organism evidence="9 11">
    <name type="scientific">Candidatus Chlorohelix allophototropha</name>
    <dbReference type="NCBI Taxonomy" id="3003348"/>
    <lineage>
        <taxon>Bacteria</taxon>
        <taxon>Bacillati</taxon>
        <taxon>Chloroflexota</taxon>
        <taxon>Chloroflexia</taxon>
        <taxon>Candidatus Chloroheliales</taxon>
        <taxon>Candidatus Chloroheliaceae</taxon>
        <taxon>Candidatus Chlorohelix</taxon>
    </lineage>
</organism>
<dbReference type="InterPro" id="IPR000515">
    <property type="entry name" value="MetI-like"/>
</dbReference>
<keyword evidence="10" id="KW-0614">Plasmid</keyword>
<dbReference type="PROSITE" id="PS50928">
    <property type="entry name" value="ABC_TM1"/>
    <property type="match status" value="1"/>
</dbReference>
<keyword evidence="2 7" id="KW-0813">Transport</keyword>
<sequence length="287" mass="31693">MEHELLNIAAKNFTVAQPISASSIILNYESEKKKSFQFRQFFIKVVSVATPLLLLGVWEILSNLKIIDVRFFPAPSAIFSKLWDLFQSGEIWDHLWASIGRTVYGYIWGVVPGVIIGIVMGISPIVRAAIQPLVDATFPIPKIAIFPLFLIIFGIGDGSKIAIIAVAVFYIVLINTVSGVANIPSIYIDVGQNYRASRWLFFRDIALPGALPFIFAGLKLAMGIALIVLVSAEFVGARSGLGYLVWSSWSVLLVEDMYAGLLIIAVLGLLSTYALNYIERVVIPWKR</sequence>
<evidence type="ECO:0000256" key="3">
    <source>
        <dbReference type="ARBA" id="ARBA00022475"/>
    </source>
</evidence>
<comment type="subcellular location">
    <subcellularLocation>
        <location evidence="1 7">Cell membrane</location>
        <topology evidence="1 7">Multi-pass membrane protein</topology>
    </subcellularLocation>
</comment>
<dbReference type="Pfam" id="PF00528">
    <property type="entry name" value="BPD_transp_1"/>
    <property type="match status" value="1"/>
</dbReference>
<dbReference type="EMBL" id="CP128401">
    <property type="protein sequence ID" value="WJW70150.1"/>
    <property type="molecule type" value="Genomic_DNA"/>
</dbReference>
<keyword evidence="5 7" id="KW-1133">Transmembrane helix</keyword>
<comment type="similarity">
    <text evidence="7">Belongs to the binding-protein-dependent transport system permease family.</text>
</comment>
<dbReference type="GO" id="GO:0010438">
    <property type="term" value="P:cellular response to sulfur starvation"/>
    <property type="evidence" value="ECO:0007669"/>
    <property type="project" value="TreeGrafter"/>
</dbReference>
<reference evidence="9 11" key="1">
    <citation type="submission" date="2020-06" db="EMBL/GenBank/DDBJ databases">
        <title>Anoxygenic phototrophic Chloroflexota member uses a Type I reaction center.</title>
        <authorList>
            <person name="Tsuji J.M."/>
            <person name="Shaw N.A."/>
            <person name="Nagashima S."/>
            <person name="Venkiteswaran J."/>
            <person name="Schiff S.L."/>
            <person name="Hanada S."/>
            <person name="Tank M."/>
            <person name="Neufeld J.D."/>
        </authorList>
    </citation>
    <scope>NUCLEOTIDE SEQUENCE [LARGE SCALE GENOMIC DNA]</scope>
    <source>
        <strain evidence="9">L227-S17</strain>
    </source>
</reference>
<keyword evidence="3" id="KW-1003">Cell membrane</keyword>
<dbReference type="SUPFAM" id="SSF161098">
    <property type="entry name" value="MetI-like"/>
    <property type="match status" value="1"/>
</dbReference>
<proteinExistence type="inferred from homology"/>
<feature type="transmembrane region" description="Helical" evidence="7">
    <location>
        <begin position="103"/>
        <end position="126"/>
    </location>
</feature>
<evidence type="ECO:0000259" key="8">
    <source>
        <dbReference type="PROSITE" id="PS50928"/>
    </source>
</evidence>
<accession>A0A8T7M457</accession>
<feature type="transmembrane region" description="Helical" evidence="7">
    <location>
        <begin position="161"/>
        <end position="188"/>
    </location>
</feature>
<feature type="transmembrane region" description="Helical" evidence="7">
    <location>
        <begin position="257"/>
        <end position="278"/>
    </location>
</feature>
<dbReference type="PANTHER" id="PTHR30151">
    <property type="entry name" value="ALKANE SULFONATE ABC TRANSPORTER-RELATED, MEMBRANE SUBUNIT"/>
    <property type="match status" value="1"/>
</dbReference>
<name>A0A8T7M457_9CHLR</name>
<dbReference type="AlphaFoldDB" id="A0A8T7M457"/>
<keyword evidence="4 7" id="KW-0812">Transmembrane</keyword>